<dbReference type="PROSITE" id="PS01117">
    <property type="entry name" value="HTH_MARR_1"/>
    <property type="match status" value="1"/>
</dbReference>
<dbReference type="GO" id="GO:0003677">
    <property type="term" value="F:DNA binding"/>
    <property type="evidence" value="ECO:0007669"/>
    <property type="project" value="UniProtKB-KW"/>
</dbReference>
<evidence type="ECO:0000259" key="4">
    <source>
        <dbReference type="PROSITE" id="PS50995"/>
    </source>
</evidence>
<evidence type="ECO:0000256" key="3">
    <source>
        <dbReference type="ARBA" id="ARBA00023163"/>
    </source>
</evidence>
<comment type="caution">
    <text evidence="5">The sequence shown here is derived from an EMBL/GenBank/DDBJ whole genome shotgun (WGS) entry which is preliminary data.</text>
</comment>
<keyword evidence="6" id="KW-1185">Reference proteome</keyword>
<dbReference type="SUPFAM" id="SSF46785">
    <property type="entry name" value="Winged helix' DNA-binding domain"/>
    <property type="match status" value="1"/>
</dbReference>
<dbReference type="RefSeq" id="WP_010837924.1">
    <property type="nucleotide sequence ID" value="NZ_APMY01000060.1"/>
</dbReference>
<dbReference type="InterPro" id="IPR036390">
    <property type="entry name" value="WH_DNA-bd_sf"/>
</dbReference>
<dbReference type="PANTHER" id="PTHR39515">
    <property type="entry name" value="CONSERVED PROTEIN"/>
    <property type="match status" value="1"/>
</dbReference>
<dbReference type="InterPro" id="IPR000835">
    <property type="entry name" value="HTH_MarR-typ"/>
</dbReference>
<dbReference type="AlphaFoldDB" id="R7WN75"/>
<dbReference type="SMART" id="SM00347">
    <property type="entry name" value="HTH_MARR"/>
    <property type="match status" value="1"/>
</dbReference>
<dbReference type="PROSITE" id="PS50995">
    <property type="entry name" value="HTH_MARR_2"/>
    <property type="match status" value="1"/>
</dbReference>
<dbReference type="PRINTS" id="PR00598">
    <property type="entry name" value="HTHMARR"/>
</dbReference>
<dbReference type="PANTHER" id="PTHR39515:SF2">
    <property type="entry name" value="HTH-TYPE TRANSCRIPTIONAL REGULATOR RV0880"/>
    <property type="match status" value="1"/>
</dbReference>
<dbReference type="InterPro" id="IPR011991">
    <property type="entry name" value="ArsR-like_HTH"/>
</dbReference>
<dbReference type="CDD" id="cd00090">
    <property type="entry name" value="HTH_ARSR"/>
    <property type="match status" value="1"/>
</dbReference>
<sequence length="160" mass="17120">MPISQPTAEAIIEEVVLFGRAMRDAIARGTPDPLPSALSSVLLVLARVGECRQSELAAELYVGPSSLSRQITELVDGGYITRAPDPSDGRAARVSLTDAGHDYIRALRERRAARLTALLADWDEDEATTTVAALRKLKTTLCAAAAADHHHHSPKRSATA</sequence>
<protein>
    <submittedName>
        <fullName evidence="5">MarR family transcriptional regulator</fullName>
    </submittedName>
</protein>
<keyword evidence="1" id="KW-0805">Transcription regulation</keyword>
<name>R7WN75_9NOCA</name>
<dbReference type="InterPro" id="IPR023187">
    <property type="entry name" value="Tscrpt_reg_MarR-type_CS"/>
</dbReference>
<proteinExistence type="predicted"/>
<dbReference type="EMBL" id="APMY01000060">
    <property type="protein sequence ID" value="EOM76743.1"/>
    <property type="molecule type" value="Genomic_DNA"/>
</dbReference>
<reference evidence="5 6" key="1">
    <citation type="journal article" date="2013" name="Genome Announc.">
        <title>Draft Genome Sequence of Rhodococcus rhodnii Strain LMG5362, a Symbiont of Rhodnius prolixus (Hemiptera, Reduviidae, Triatominae), the Principle Vector of Trypanosoma cruzi.</title>
        <authorList>
            <person name="Pachebat J.A."/>
            <person name="van Keulen G."/>
            <person name="Whitten M.M."/>
            <person name="Girdwood S."/>
            <person name="Del Sol R."/>
            <person name="Dyson P.J."/>
            <person name="Facey P.D."/>
        </authorList>
    </citation>
    <scope>NUCLEOTIDE SEQUENCE [LARGE SCALE GENOMIC DNA]</scope>
    <source>
        <strain evidence="5 6">LMG 5362</strain>
    </source>
</reference>
<accession>R7WN75</accession>
<dbReference type="GO" id="GO:0003700">
    <property type="term" value="F:DNA-binding transcription factor activity"/>
    <property type="evidence" value="ECO:0007669"/>
    <property type="project" value="InterPro"/>
</dbReference>
<dbReference type="eggNOG" id="COG1846">
    <property type="taxonomic scope" value="Bacteria"/>
</dbReference>
<dbReference type="PATRIC" id="fig|1273125.3.peg.1797"/>
<keyword evidence="2" id="KW-0238">DNA-binding</keyword>
<organism evidence="5 6">
    <name type="scientific">Rhodococcus rhodnii LMG 5362</name>
    <dbReference type="NCBI Taxonomy" id="1273125"/>
    <lineage>
        <taxon>Bacteria</taxon>
        <taxon>Bacillati</taxon>
        <taxon>Actinomycetota</taxon>
        <taxon>Actinomycetes</taxon>
        <taxon>Mycobacteriales</taxon>
        <taxon>Nocardiaceae</taxon>
        <taxon>Rhodococcus</taxon>
    </lineage>
</organism>
<dbReference type="Gene3D" id="1.10.10.10">
    <property type="entry name" value="Winged helix-like DNA-binding domain superfamily/Winged helix DNA-binding domain"/>
    <property type="match status" value="1"/>
</dbReference>
<evidence type="ECO:0000256" key="1">
    <source>
        <dbReference type="ARBA" id="ARBA00023015"/>
    </source>
</evidence>
<dbReference type="InterPro" id="IPR036388">
    <property type="entry name" value="WH-like_DNA-bd_sf"/>
</dbReference>
<evidence type="ECO:0000256" key="2">
    <source>
        <dbReference type="ARBA" id="ARBA00023125"/>
    </source>
</evidence>
<evidence type="ECO:0000313" key="5">
    <source>
        <dbReference type="EMBL" id="EOM76743.1"/>
    </source>
</evidence>
<dbReference type="InterPro" id="IPR052526">
    <property type="entry name" value="HTH-type_Bedaq_tolerance"/>
</dbReference>
<feature type="domain" description="HTH marR-type" evidence="4">
    <location>
        <begin position="8"/>
        <end position="139"/>
    </location>
</feature>
<evidence type="ECO:0000313" key="6">
    <source>
        <dbReference type="Proteomes" id="UP000013525"/>
    </source>
</evidence>
<dbReference type="Proteomes" id="UP000013525">
    <property type="component" value="Unassembled WGS sequence"/>
</dbReference>
<keyword evidence="3" id="KW-0804">Transcription</keyword>
<dbReference type="Pfam" id="PF12802">
    <property type="entry name" value="MarR_2"/>
    <property type="match status" value="1"/>
</dbReference>
<gene>
    <name evidence="5" type="ORF">Rrhod_1862</name>
</gene>